<dbReference type="EMBL" id="JAFJYH010000037">
    <property type="protein sequence ID" value="KAG4423268.1"/>
    <property type="molecule type" value="Genomic_DNA"/>
</dbReference>
<dbReference type="InterPro" id="IPR008979">
    <property type="entry name" value="Galactose-bd-like_sf"/>
</dbReference>
<feature type="domain" description="Bacterial alpha-L-rhamnosidase N-terminal" evidence="5">
    <location>
        <begin position="145"/>
        <end position="278"/>
    </location>
</feature>
<comment type="caution">
    <text evidence="8">The sequence shown here is derived from an EMBL/GenBank/DDBJ whole genome shotgun (WGS) entry which is preliminary data.</text>
</comment>
<gene>
    <name evidence="8" type="ORF">IFR04_003634</name>
</gene>
<reference evidence="8" key="1">
    <citation type="submission" date="2021-02" db="EMBL/GenBank/DDBJ databases">
        <title>Genome sequence Cadophora malorum strain M34.</title>
        <authorList>
            <person name="Stefanovic E."/>
            <person name="Vu D."/>
            <person name="Scully C."/>
            <person name="Dijksterhuis J."/>
            <person name="Roader J."/>
            <person name="Houbraken J."/>
        </authorList>
    </citation>
    <scope>NUCLEOTIDE SEQUENCE</scope>
    <source>
        <strain evidence="8">M34</strain>
    </source>
</reference>
<name>A0A8H7WE84_9HELO</name>
<dbReference type="Gene3D" id="2.60.40.10">
    <property type="entry name" value="Immunoglobulins"/>
    <property type="match status" value="1"/>
</dbReference>
<dbReference type="Pfam" id="PF05592">
    <property type="entry name" value="Bac_rhamnosid"/>
    <property type="match status" value="1"/>
</dbReference>
<dbReference type="Pfam" id="PF25788">
    <property type="entry name" value="Ig_Rha78A_N"/>
    <property type="match status" value="1"/>
</dbReference>
<dbReference type="OrthoDB" id="10036721at2759"/>
<dbReference type="Gene3D" id="1.50.10.10">
    <property type="match status" value="1"/>
</dbReference>
<dbReference type="Pfam" id="PF17390">
    <property type="entry name" value="Bac_rhamnosid_C"/>
    <property type="match status" value="1"/>
</dbReference>
<evidence type="ECO:0000259" key="5">
    <source>
        <dbReference type="Pfam" id="PF08531"/>
    </source>
</evidence>
<dbReference type="InterPro" id="IPR035398">
    <property type="entry name" value="Bac_rhamnosid_C"/>
</dbReference>
<dbReference type="GO" id="GO:0030596">
    <property type="term" value="F:alpha-L-rhamnosidase activity"/>
    <property type="evidence" value="ECO:0007669"/>
    <property type="project" value="UniProtKB-EC"/>
</dbReference>
<evidence type="ECO:0000259" key="6">
    <source>
        <dbReference type="Pfam" id="PF17389"/>
    </source>
</evidence>
<sequence>MDELSISKVTFEHYPDGFGIGHSAPRLSWRFSGEARDWKQVAAEIKILLNPGSSSESLETFRIETSDSVLVPWPVRPLKSRDIAEVTVRAIGESLSTPWSAPTTVETALLDRGDWKAELIESDIPQPVDSTKRPVIFQKGFVVDSVEKSRLYITAHGIYEAKINGKRVGDHLLAPGWTSYNHRLNYQTHAVQSLLVKGDNTITVEVGEGWYAGRLGFMGGVRSIYGEQVGLLAQLEVDGSVIVKTDSTWSCGTGPILESEIYDGEVVDHREELKISNSVVTKDLEHDVILAAPENPPVRCTEEISPVSISKSPSGNVIVDFGQNLVGWVRVNFKSFGPDFAGKTIRLSHVEVLENEECGSRPLRLAKAQDSITLSEQLPEAFWEPKFTFHGFRYVQVDGWPTESAMPITEDLTARVVHTDMEQTGWFECSDAMVNKLHSNVRWGMRGNFVSVPTDCPQRDERMGWTGDLGVFAGTANFLYDTHGMLGNWLADLSAEQFEKDGVLPPPVVPDVMQFAGPRQPLAVWSDVAVTAPWDVYQNFGDTSILRQQYKSMTAWVDRGLPRGPNRLWSKTAHQLGDWLDPSAPPQDPGKALTDSQLVANAYLVHITALLAKISTILGYHERAATYQREFEELKVVFQNEYITPNGRLASDSQTAYALVICFDLCATNQQKEGSGDRLEFLVRTNGFKVATGFAGTPLICRALSIAGRDFLAYRMLLEKKCPSWLYAVTMGSTTMWERWDSMLPDGSLNPGDMLSFNHYAFGAIAQWLHQVVGGISALQPGWKKVLVRPVPGGIITSASVKHLSQYGMIECHWRIYEGQKFNLEIILPANITALVVLPGQIEGQGVEVGSGRHEFSIEYVSDTRWPPKPIHPPPPFYHAEPDEFAG</sequence>
<proteinExistence type="predicted"/>
<dbReference type="Proteomes" id="UP000664132">
    <property type="component" value="Unassembled WGS sequence"/>
</dbReference>
<dbReference type="InterPro" id="IPR008928">
    <property type="entry name" value="6-hairpin_glycosidase_sf"/>
</dbReference>
<dbReference type="PANTHER" id="PTHR33307">
    <property type="entry name" value="ALPHA-RHAMNOSIDASE (EUROFUNG)"/>
    <property type="match status" value="1"/>
</dbReference>
<dbReference type="InterPro" id="IPR013737">
    <property type="entry name" value="Bac_rhamnosid_N"/>
</dbReference>
<organism evidence="8 9">
    <name type="scientific">Cadophora malorum</name>
    <dbReference type="NCBI Taxonomy" id="108018"/>
    <lineage>
        <taxon>Eukaryota</taxon>
        <taxon>Fungi</taxon>
        <taxon>Dikarya</taxon>
        <taxon>Ascomycota</taxon>
        <taxon>Pezizomycotina</taxon>
        <taxon>Leotiomycetes</taxon>
        <taxon>Helotiales</taxon>
        <taxon>Ploettnerulaceae</taxon>
        <taxon>Cadophora</taxon>
    </lineage>
</organism>
<dbReference type="Gene3D" id="2.60.120.260">
    <property type="entry name" value="Galactose-binding domain-like"/>
    <property type="match status" value="2"/>
</dbReference>
<evidence type="ECO:0000313" key="8">
    <source>
        <dbReference type="EMBL" id="KAG4423268.1"/>
    </source>
</evidence>
<dbReference type="EC" id="3.2.1.40" evidence="2"/>
<evidence type="ECO:0000256" key="3">
    <source>
        <dbReference type="ARBA" id="ARBA00022801"/>
    </source>
</evidence>
<dbReference type="PANTHER" id="PTHR33307:SF6">
    <property type="entry name" value="ALPHA-RHAMNOSIDASE (EUROFUNG)-RELATED"/>
    <property type="match status" value="1"/>
</dbReference>
<dbReference type="InterPro" id="IPR035396">
    <property type="entry name" value="Bac_rhamnosid6H"/>
</dbReference>
<dbReference type="AlphaFoldDB" id="A0A8H7WE84"/>
<dbReference type="GO" id="GO:0005975">
    <property type="term" value="P:carbohydrate metabolic process"/>
    <property type="evidence" value="ECO:0007669"/>
    <property type="project" value="InterPro"/>
</dbReference>
<evidence type="ECO:0000256" key="1">
    <source>
        <dbReference type="ARBA" id="ARBA00001445"/>
    </source>
</evidence>
<keyword evidence="3" id="KW-0378">Hydrolase</keyword>
<evidence type="ECO:0000313" key="9">
    <source>
        <dbReference type="Proteomes" id="UP000664132"/>
    </source>
</evidence>
<dbReference type="Pfam" id="PF17389">
    <property type="entry name" value="Bac_rhamnosid6H"/>
    <property type="match status" value="1"/>
</dbReference>
<dbReference type="Pfam" id="PF08531">
    <property type="entry name" value="Bac_rhamnosid_N"/>
    <property type="match status" value="1"/>
</dbReference>
<dbReference type="Gene3D" id="2.60.420.10">
    <property type="entry name" value="Maltose phosphorylase, domain 3"/>
    <property type="match status" value="1"/>
</dbReference>
<feature type="domain" description="Alpha-L-rhamnosidase concanavalin-like" evidence="4">
    <location>
        <begin position="311"/>
        <end position="418"/>
    </location>
</feature>
<evidence type="ECO:0000259" key="4">
    <source>
        <dbReference type="Pfam" id="PF05592"/>
    </source>
</evidence>
<dbReference type="SUPFAM" id="SSF49785">
    <property type="entry name" value="Galactose-binding domain-like"/>
    <property type="match status" value="1"/>
</dbReference>
<dbReference type="InterPro" id="IPR013783">
    <property type="entry name" value="Ig-like_fold"/>
</dbReference>
<evidence type="ECO:0000256" key="2">
    <source>
        <dbReference type="ARBA" id="ARBA00012652"/>
    </source>
</evidence>
<accession>A0A8H7WE84</accession>
<dbReference type="InterPro" id="IPR012341">
    <property type="entry name" value="6hp_glycosidase-like_sf"/>
</dbReference>
<comment type="catalytic activity">
    <reaction evidence="1">
        <text>Hydrolysis of terminal non-reducing alpha-L-rhamnose residues in alpha-L-rhamnosides.</text>
        <dbReference type="EC" id="3.2.1.40"/>
    </reaction>
</comment>
<evidence type="ECO:0000259" key="7">
    <source>
        <dbReference type="Pfam" id="PF17390"/>
    </source>
</evidence>
<dbReference type="PIRSF" id="PIRSF010631">
    <property type="entry name" value="A-rhamnsds"/>
    <property type="match status" value="1"/>
</dbReference>
<keyword evidence="9" id="KW-1185">Reference proteome</keyword>
<feature type="domain" description="Alpha-L-rhamnosidase six-hairpin glycosidase" evidence="6">
    <location>
        <begin position="422"/>
        <end position="773"/>
    </location>
</feature>
<protein>
    <recommendedName>
        <fullName evidence="2">alpha-L-rhamnosidase</fullName>
        <ecNumber evidence="2">3.2.1.40</ecNumber>
    </recommendedName>
</protein>
<dbReference type="SUPFAM" id="SSF48208">
    <property type="entry name" value="Six-hairpin glycosidases"/>
    <property type="match status" value="1"/>
</dbReference>
<dbReference type="InterPro" id="IPR008902">
    <property type="entry name" value="Rhamnosid_concanavalin"/>
</dbReference>
<dbReference type="InterPro" id="IPR016007">
    <property type="entry name" value="Alpha_rhamnosid"/>
</dbReference>
<feature type="domain" description="Alpha-L-rhamnosidase C-terminal" evidence="7">
    <location>
        <begin position="775"/>
        <end position="851"/>
    </location>
</feature>